<organism evidence="5 6">
    <name type="scientific">Proteus vulgaris</name>
    <dbReference type="NCBI Taxonomy" id="585"/>
    <lineage>
        <taxon>Bacteria</taxon>
        <taxon>Pseudomonadati</taxon>
        <taxon>Pseudomonadota</taxon>
        <taxon>Gammaproteobacteria</taxon>
        <taxon>Enterobacterales</taxon>
        <taxon>Morganellaceae</taxon>
        <taxon>Proteus</taxon>
    </lineage>
</organism>
<keyword evidence="6" id="KW-1185">Reference proteome</keyword>
<gene>
    <name evidence="5" type="ORF">GTH24_06635</name>
</gene>
<evidence type="ECO:0000313" key="5">
    <source>
        <dbReference type="EMBL" id="QIF93584.1"/>
    </source>
</evidence>
<keyword evidence="2" id="KW-0238">DNA-binding</keyword>
<dbReference type="SMART" id="SM00530">
    <property type="entry name" value="HTH_XRE"/>
    <property type="match status" value="1"/>
</dbReference>
<dbReference type="CDD" id="cd06529">
    <property type="entry name" value="S24_LexA-like"/>
    <property type="match status" value="1"/>
</dbReference>
<keyword evidence="1" id="KW-0805">Transcription regulation</keyword>
<dbReference type="SUPFAM" id="SSF51306">
    <property type="entry name" value="LexA/Signal peptidase"/>
    <property type="match status" value="1"/>
</dbReference>
<proteinExistence type="predicted"/>
<dbReference type="EMBL" id="CP047344">
    <property type="protein sequence ID" value="QIF93584.1"/>
    <property type="molecule type" value="Genomic_DNA"/>
</dbReference>
<evidence type="ECO:0000313" key="6">
    <source>
        <dbReference type="Proteomes" id="UP000503287"/>
    </source>
</evidence>
<dbReference type="RefSeq" id="WP_164526111.1">
    <property type="nucleotide sequence ID" value="NZ_CP047344.1"/>
</dbReference>
<feature type="domain" description="HTH cro/C1-type" evidence="4">
    <location>
        <begin position="7"/>
        <end position="62"/>
    </location>
</feature>
<dbReference type="InterPro" id="IPR036286">
    <property type="entry name" value="LexA/Signal_pep-like_sf"/>
</dbReference>
<dbReference type="PANTHER" id="PTHR40661:SF3">
    <property type="entry name" value="FELS-1 PROPHAGE TRANSCRIPTIONAL REGULATOR"/>
    <property type="match status" value="1"/>
</dbReference>
<dbReference type="InterPro" id="IPR010982">
    <property type="entry name" value="Lambda_DNA-bd_dom_sf"/>
</dbReference>
<sequence length="229" mass="25682">MEIGKKIRSIRLERNMTIAELANAIDSDPGNVSRLETGKQKSFTEQQLRKIANALSISLLDLFSDGDNHTVYKHSDLSHDVINEDLYKVQLLDISASAGPGCVRTSDVIDVIHSIEYDTEQARLLFGSRPANSVKVINVRGDSMSGTIEPGDLIFVDISIDYIDGDGIYVFSFDGNIHVKRLQIVPDEIIVLSDNPKYTQWKINSSNEHRFCVHGKVLISQSHEYRRHA</sequence>
<evidence type="ECO:0000259" key="4">
    <source>
        <dbReference type="PROSITE" id="PS50943"/>
    </source>
</evidence>
<dbReference type="SUPFAM" id="SSF47413">
    <property type="entry name" value="lambda repressor-like DNA-binding domains"/>
    <property type="match status" value="1"/>
</dbReference>
<reference evidence="5 6" key="1">
    <citation type="submission" date="2020-01" db="EMBL/GenBank/DDBJ databases">
        <title>The genomic epidemiology of tigecycline resistance gene tet(X) variants in a swine farm in China.</title>
        <authorList>
            <person name="Peng K."/>
            <person name="Li R."/>
        </authorList>
    </citation>
    <scope>NUCLEOTIDE SEQUENCE [LARGE SCALE GENOMIC DNA]</scope>
    <source>
        <strain evidence="5 6">ZN3</strain>
    </source>
</reference>
<name>A0A6G6SFU5_PROVU</name>
<dbReference type="Pfam" id="PF01381">
    <property type="entry name" value="HTH_3"/>
    <property type="match status" value="1"/>
</dbReference>
<protein>
    <submittedName>
        <fullName evidence="5">Helix-turn-helix domain-containing protein</fullName>
    </submittedName>
</protein>
<dbReference type="CDD" id="cd00093">
    <property type="entry name" value="HTH_XRE"/>
    <property type="match status" value="1"/>
</dbReference>
<dbReference type="PANTHER" id="PTHR40661">
    <property type="match status" value="1"/>
</dbReference>
<dbReference type="Gene3D" id="2.10.109.10">
    <property type="entry name" value="Umud Fragment, subunit A"/>
    <property type="match status" value="1"/>
</dbReference>
<evidence type="ECO:0000256" key="2">
    <source>
        <dbReference type="ARBA" id="ARBA00023125"/>
    </source>
</evidence>
<dbReference type="Proteomes" id="UP000503287">
    <property type="component" value="Chromosome"/>
</dbReference>
<dbReference type="PROSITE" id="PS50943">
    <property type="entry name" value="HTH_CROC1"/>
    <property type="match status" value="1"/>
</dbReference>
<dbReference type="InterPro" id="IPR001387">
    <property type="entry name" value="Cro/C1-type_HTH"/>
</dbReference>
<evidence type="ECO:0000256" key="3">
    <source>
        <dbReference type="ARBA" id="ARBA00023163"/>
    </source>
</evidence>
<evidence type="ECO:0000256" key="1">
    <source>
        <dbReference type="ARBA" id="ARBA00023015"/>
    </source>
</evidence>
<keyword evidence="3" id="KW-0804">Transcription</keyword>
<accession>A0A6G6SFU5</accession>
<dbReference type="Gene3D" id="1.10.260.40">
    <property type="entry name" value="lambda repressor-like DNA-binding domains"/>
    <property type="match status" value="1"/>
</dbReference>
<dbReference type="AlphaFoldDB" id="A0A6G6SFU5"/>
<dbReference type="Pfam" id="PF00717">
    <property type="entry name" value="Peptidase_S24"/>
    <property type="match status" value="1"/>
</dbReference>
<dbReference type="InterPro" id="IPR039418">
    <property type="entry name" value="LexA-like"/>
</dbReference>
<dbReference type="InterPro" id="IPR015927">
    <property type="entry name" value="Peptidase_S24_S26A/B/C"/>
</dbReference>
<dbReference type="GO" id="GO:0003677">
    <property type="term" value="F:DNA binding"/>
    <property type="evidence" value="ECO:0007669"/>
    <property type="project" value="UniProtKB-KW"/>
</dbReference>